<protein>
    <submittedName>
        <fullName evidence="1">Uncharacterized protein</fullName>
    </submittedName>
</protein>
<reference evidence="1" key="1">
    <citation type="submission" date="2019-09" db="EMBL/GenBank/DDBJ databases">
        <authorList>
            <consortium name="PulseNet: The National Subtyping Network for Foodborne Disease Surveillance"/>
            <person name="Tarr C.L."/>
            <person name="Trees E."/>
            <person name="Katz L.S."/>
            <person name="Carleton-Romer H.A."/>
            <person name="Stroika S."/>
            <person name="Kucerova Z."/>
            <person name="Roache K.F."/>
            <person name="Sabol A.L."/>
            <person name="Besser J."/>
            <person name="Gerner-Smidt P."/>
        </authorList>
    </citation>
    <scope>NUCLEOTIDE SEQUENCE</scope>
    <source>
        <strain evidence="1">PNUSAS095236</strain>
    </source>
</reference>
<proteinExistence type="predicted"/>
<accession>A0A5Y9Y224</accession>
<gene>
    <name evidence="1" type="ORF">F0154_03280</name>
</gene>
<dbReference type="EMBL" id="AAKDBL010000002">
    <property type="protein sequence ID" value="ECQ8325651.1"/>
    <property type="molecule type" value="Genomic_DNA"/>
</dbReference>
<comment type="caution">
    <text evidence="1">The sequence shown here is derived from an EMBL/GenBank/DDBJ whole genome shotgun (WGS) entry which is preliminary data.</text>
</comment>
<evidence type="ECO:0000313" key="1">
    <source>
        <dbReference type="EMBL" id="ECQ8325651.1"/>
    </source>
</evidence>
<name>A0A5Y9Y224_SALER</name>
<sequence>MTASNIDVFNDTVGQVFSRLYKSFPVPVFLHAKDIVGAENVMQPDDFMGEKPSPATDSFMATIQWLINEGFLTAGGKQLSVYFDVVLTHKALNALQVSPDSLQPSVGNRLVDATKSGSKELIRTLATEALSISLAAGAKAIGFPG</sequence>
<organism evidence="1">
    <name type="scientific">Salmonella enterica</name>
    <name type="common">Salmonella choleraesuis</name>
    <dbReference type="NCBI Taxonomy" id="28901"/>
    <lineage>
        <taxon>Bacteria</taxon>
        <taxon>Pseudomonadati</taxon>
        <taxon>Pseudomonadota</taxon>
        <taxon>Gammaproteobacteria</taxon>
        <taxon>Enterobacterales</taxon>
        <taxon>Enterobacteriaceae</taxon>
        <taxon>Salmonella</taxon>
    </lineage>
</organism>
<dbReference type="AlphaFoldDB" id="A0A5Y9Y224"/>